<evidence type="ECO:0000256" key="1">
    <source>
        <dbReference type="SAM" id="Coils"/>
    </source>
</evidence>
<protein>
    <submittedName>
        <fullName evidence="3">Uncharacterized protein</fullName>
    </submittedName>
</protein>
<evidence type="ECO:0000313" key="4">
    <source>
        <dbReference type="Proteomes" id="UP000179807"/>
    </source>
</evidence>
<keyword evidence="4" id="KW-1185">Reference proteome</keyword>
<gene>
    <name evidence="3" type="ORF">TRFO_06513</name>
</gene>
<sequence length="806" mass="93399">MNDEEKEQMITRSVREILGGKPVSDFPVDLLPLIRNKLYDEKEKAVSQNLLGRIKLIQHAFTQIQEEERKYRKMVKENEKLSSDYVSVKSNAPPQREVEDLLDKIISTEEVNVIKGEFISPLIKLIKFRIKQHICSDEFEKAQMYQELNEYMHARIREARRFNHKSKKQQDIMVKLENAERKLEEAQNTYNEQLNQLEEQTAEAIDKILQTNQKELDEFDQETNGPLPPFTKTFSSELQNLRETQRHLILCKRFKDAAAVRDKLREICEIELEHIEDREMRKREAMREQLLDLHNQRIQCALTKSESQRIFLADNHTKIIDALKQRVLNYERKLDLIISSNRLNKTEEPSLSLNSSTYTTGNNTMISNPDPDYHVKISKSKIPPYVRQLSIREPFTLIFNKKKISKIDELPEPRWKTIEPHRTETEVYSQIISSATSTPKNTKISAKVKKTPRSERPKFTAHAPWNSTKGQSFEKPHIHFGDEATNISPIRKREQNEIRSRNSISDNSPNVHDRMSVRSGSFSVKNQDQHSELKKKRKSFDNRNLNSLIDKQSPKATYSTSSRYDQMSKQYDNSQTSLFSSRNQNYNQMDLNINFTELTSANKKENTTANLNNLNRLSNSGVNYRGSESITSMNRIGKKSASNVRSSNENNSVYSSTRVNFVNDRNSKDSQFNSNTRSNNNRSSSQNNRATTSTSTSTNIRGTYRDSSSQNASNSRSQSNNRKSEEKSTTKVIKTALVSKNNESSDEMEHIAYGKTYTQKIDERRNQAMQTKKKIGLASMFGEKSDFAKFCETVPPSRRDQLEQYT</sequence>
<feature type="compositionally biased region" description="Polar residues" evidence="2">
    <location>
        <begin position="501"/>
        <end position="510"/>
    </location>
</feature>
<dbReference type="PANTHER" id="PTHR47026:SF2">
    <property type="entry name" value="FLAGELLAR ASSOCIATED PROTEIN"/>
    <property type="match status" value="1"/>
</dbReference>
<feature type="compositionally biased region" description="Polar residues" evidence="2">
    <location>
        <begin position="657"/>
        <end position="672"/>
    </location>
</feature>
<dbReference type="RefSeq" id="XP_068356845.1">
    <property type="nucleotide sequence ID" value="XM_068493144.1"/>
</dbReference>
<dbReference type="PANTHER" id="PTHR47026">
    <property type="entry name" value="PIGMENTOSA GTPASE REGULATOR-LIKE PROTEIN, PUTATIVE-RELATED"/>
    <property type="match status" value="1"/>
</dbReference>
<feature type="compositionally biased region" description="Basic and acidic residues" evidence="2">
    <location>
        <begin position="491"/>
        <end position="500"/>
    </location>
</feature>
<keyword evidence="1" id="KW-0175">Coiled coil</keyword>
<feature type="compositionally biased region" description="Polar residues" evidence="2">
    <location>
        <begin position="434"/>
        <end position="444"/>
    </location>
</feature>
<feature type="coiled-coil region" evidence="1">
    <location>
        <begin position="166"/>
        <end position="214"/>
    </location>
</feature>
<reference evidence="3" key="1">
    <citation type="submission" date="2016-10" db="EMBL/GenBank/DDBJ databases">
        <authorList>
            <person name="Benchimol M."/>
            <person name="Almeida L.G."/>
            <person name="Vasconcelos A.T."/>
            <person name="Perreira-Neves A."/>
            <person name="Rosa I.A."/>
            <person name="Tasca T."/>
            <person name="Bogo M.R."/>
            <person name="de Souza W."/>
        </authorList>
    </citation>
    <scope>NUCLEOTIDE SEQUENCE [LARGE SCALE GENOMIC DNA]</scope>
    <source>
        <strain evidence="3">K</strain>
    </source>
</reference>
<proteinExistence type="predicted"/>
<organism evidence="3 4">
    <name type="scientific">Tritrichomonas foetus</name>
    <dbReference type="NCBI Taxonomy" id="1144522"/>
    <lineage>
        <taxon>Eukaryota</taxon>
        <taxon>Metamonada</taxon>
        <taxon>Parabasalia</taxon>
        <taxon>Tritrichomonadida</taxon>
        <taxon>Tritrichomonadidae</taxon>
        <taxon>Tritrichomonas</taxon>
    </lineage>
</organism>
<feature type="compositionally biased region" description="Low complexity" evidence="2">
    <location>
        <begin position="707"/>
        <end position="721"/>
    </location>
</feature>
<feature type="compositionally biased region" description="Basic and acidic residues" evidence="2">
    <location>
        <begin position="472"/>
        <end position="482"/>
    </location>
</feature>
<feature type="coiled-coil region" evidence="1">
    <location>
        <begin position="57"/>
        <end position="84"/>
    </location>
</feature>
<feature type="region of interest" description="Disordered" evidence="2">
    <location>
        <begin position="434"/>
        <end position="563"/>
    </location>
</feature>
<accession>A0A1J4K2I9</accession>
<evidence type="ECO:0000313" key="3">
    <source>
        <dbReference type="EMBL" id="OHT03709.1"/>
    </source>
</evidence>
<evidence type="ECO:0000256" key="2">
    <source>
        <dbReference type="SAM" id="MobiDB-lite"/>
    </source>
</evidence>
<dbReference type="VEuPathDB" id="TrichDB:TRFO_06513"/>
<feature type="compositionally biased region" description="Low complexity" evidence="2">
    <location>
        <begin position="673"/>
        <end position="699"/>
    </location>
</feature>
<feature type="region of interest" description="Disordered" evidence="2">
    <location>
        <begin position="635"/>
        <end position="732"/>
    </location>
</feature>
<dbReference type="GeneID" id="94827848"/>
<dbReference type="EMBL" id="MLAK01000816">
    <property type="protein sequence ID" value="OHT03709.1"/>
    <property type="molecule type" value="Genomic_DNA"/>
</dbReference>
<feature type="compositionally biased region" description="Polar residues" evidence="2">
    <location>
        <begin position="542"/>
        <end position="563"/>
    </location>
</feature>
<dbReference type="Proteomes" id="UP000179807">
    <property type="component" value="Unassembled WGS sequence"/>
</dbReference>
<comment type="caution">
    <text evidence="3">The sequence shown here is derived from an EMBL/GenBank/DDBJ whole genome shotgun (WGS) entry which is preliminary data.</text>
</comment>
<name>A0A1J4K2I9_9EUKA</name>
<dbReference type="AlphaFoldDB" id="A0A1J4K2I9"/>
<feature type="compositionally biased region" description="Low complexity" evidence="2">
    <location>
        <begin position="640"/>
        <end position="656"/>
    </location>
</feature>